<accession>A0ABQ2GTC1</accession>
<proteinExistence type="predicted"/>
<sequence>MTFGAEDLATLLDEANHAPRESVRAALATIDGQPHPRVGWLTSHLSATKREYWTLISGATGRPAPDDDAGLTRLMVWEVGAARGLSAGALAQSVQHGGQSLTVAELLRLNARHTAWHAGQIAALAGRARMA</sequence>
<evidence type="ECO:0000313" key="2">
    <source>
        <dbReference type="Proteomes" id="UP000661918"/>
    </source>
</evidence>
<reference evidence="2" key="1">
    <citation type="journal article" date="2019" name="Int. J. Syst. Evol. Microbiol.">
        <title>The Global Catalogue of Microorganisms (GCM) 10K type strain sequencing project: providing services to taxonomists for standard genome sequencing and annotation.</title>
        <authorList>
            <consortium name="The Broad Institute Genomics Platform"/>
            <consortium name="The Broad Institute Genome Sequencing Center for Infectious Disease"/>
            <person name="Wu L."/>
            <person name="Ma J."/>
        </authorList>
    </citation>
    <scope>NUCLEOTIDE SEQUENCE [LARGE SCALE GENOMIC DNA]</scope>
    <source>
        <strain evidence="2">JCM 15443</strain>
    </source>
</reference>
<evidence type="ECO:0000313" key="1">
    <source>
        <dbReference type="EMBL" id="GGM12447.1"/>
    </source>
</evidence>
<dbReference type="InterPro" id="IPR034660">
    <property type="entry name" value="DinB/YfiT-like"/>
</dbReference>
<comment type="caution">
    <text evidence="1">The sequence shown here is derived from an EMBL/GenBank/DDBJ whole genome shotgun (WGS) entry which is preliminary data.</text>
</comment>
<dbReference type="SUPFAM" id="SSF109854">
    <property type="entry name" value="DinB/YfiT-like putative metalloenzymes"/>
    <property type="match status" value="1"/>
</dbReference>
<evidence type="ECO:0008006" key="3">
    <source>
        <dbReference type="Google" id="ProtNLM"/>
    </source>
</evidence>
<organism evidence="1 2">
    <name type="scientific">Deinococcus aerophilus</name>
    <dbReference type="NCBI Taxonomy" id="522488"/>
    <lineage>
        <taxon>Bacteria</taxon>
        <taxon>Thermotogati</taxon>
        <taxon>Deinococcota</taxon>
        <taxon>Deinococci</taxon>
        <taxon>Deinococcales</taxon>
        <taxon>Deinococcaceae</taxon>
        <taxon>Deinococcus</taxon>
    </lineage>
</organism>
<dbReference type="EMBL" id="BMOM01000016">
    <property type="protein sequence ID" value="GGM12447.1"/>
    <property type="molecule type" value="Genomic_DNA"/>
</dbReference>
<gene>
    <name evidence="1" type="ORF">GCM10010841_21170</name>
</gene>
<dbReference type="RefSeq" id="WP_188904228.1">
    <property type="nucleotide sequence ID" value="NZ_BMOM01000016.1"/>
</dbReference>
<dbReference type="Proteomes" id="UP000661918">
    <property type="component" value="Unassembled WGS sequence"/>
</dbReference>
<protein>
    <recommendedName>
        <fullName evidence="3">Damage-inducible protein DinB</fullName>
    </recommendedName>
</protein>
<name>A0ABQ2GTC1_9DEIO</name>
<keyword evidence="2" id="KW-1185">Reference proteome</keyword>